<accession>A0A5B7G4P1</accession>
<protein>
    <submittedName>
        <fullName evidence="1">Uncharacterized protein</fullName>
    </submittedName>
</protein>
<dbReference type="Proteomes" id="UP000324222">
    <property type="component" value="Unassembled WGS sequence"/>
</dbReference>
<comment type="caution">
    <text evidence="1">The sequence shown here is derived from an EMBL/GenBank/DDBJ whole genome shotgun (WGS) entry which is preliminary data.</text>
</comment>
<dbReference type="EMBL" id="VSRR010012924">
    <property type="protein sequence ID" value="MPC55140.1"/>
    <property type="molecule type" value="Genomic_DNA"/>
</dbReference>
<evidence type="ECO:0000313" key="1">
    <source>
        <dbReference type="EMBL" id="MPC55140.1"/>
    </source>
</evidence>
<dbReference type="AlphaFoldDB" id="A0A5B7G4P1"/>
<evidence type="ECO:0000313" key="2">
    <source>
        <dbReference type="Proteomes" id="UP000324222"/>
    </source>
</evidence>
<keyword evidence="2" id="KW-1185">Reference proteome</keyword>
<sequence length="90" mass="10292">MNMGTRHSTEWVNAVEEGLSSYINFFVDDAKLLRVIRSNEDCMDLQGDIGKIREWSQKTVDIWNSLSEEIVAAESVHKFNCIKADMETGH</sequence>
<reference evidence="1 2" key="1">
    <citation type="submission" date="2019-05" db="EMBL/GenBank/DDBJ databases">
        <title>Another draft genome of Portunus trituberculatus and its Hox gene families provides insights of decapod evolution.</title>
        <authorList>
            <person name="Jeong J.-H."/>
            <person name="Song I."/>
            <person name="Kim S."/>
            <person name="Choi T."/>
            <person name="Kim D."/>
            <person name="Ryu S."/>
            <person name="Kim W."/>
        </authorList>
    </citation>
    <scope>NUCLEOTIDE SEQUENCE [LARGE SCALE GENOMIC DNA]</scope>
    <source>
        <tissue evidence="1">Muscle</tissue>
    </source>
</reference>
<organism evidence="1 2">
    <name type="scientific">Portunus trituberculatus</name>
    <name type="common">Swimming crab</name>
    <name type="synonym">Neptunus trituberculatus</name>
    <dbReference type="NCBI Taxonomy" id="210409"/>
    <lineage>
        <taxon>Eukaryota</taxon>
        <taxon>Metazoa</taxon>
        <taxon>Ecdysozoa</taxon>
        <taxon>Arthropoda</taxon>
        <taxon>Crustacea</taxon>
        <taxon>Multicrustacea</taxon>
        <taxon>Malacostraca</taxon>
        <taxon>Eumalacostraca</taxon>
        <taxon>Eucarida</taxon>
        <taxon>Decapoda</taxon>
        <taxon>Pleocyemata</taxon>
        <taxon>Brachyura</taxon>
        <taxon>Eubrachyura</taxon>
        <taxon>Portunoidea</taxon>
        <taxon>Portunidae</taxon>
        <taxon>Portuninae</taxon>
        <taxon>Portunus</taxon>
    </lineage>
</organism>
<gene>
    <name evidence="1" type="ORF">E2C01_049071</name>
</gene>
<name>A0A5B7G4P1_PORTR</name>
<proteinExistence type="predicted"/>